<dbReference type="EMBL" id="KV453847">
    <property type="protein sequence ID" value="ODV88283.1"/>
    <property type="molecule type" value="Genomic_DNA"/>
</dbReference>
<organism evidence="2 3">
    <name type="scientific">[Candida] arabinofermentans NRRL YB-2248</name>
    <dbReference type="NCBI Taxonomy" id="983967"/>
    <lineage>
        <taxon>Eukaryota</taxon>
        <taxon>Fungi</taxon>
        <taxon>Dikarya</taxon>
        <taxon>Ascomycota</taxon>
        <taxon>Saccharomycotina</taxon>
        <taxon>Pichiomycetes</taxon>
        <taxon>Pichiales</taxon>
        <taxon>Pichiaceae</taxon>
        <taxon>Ogataea</taxon>
        <taxon>Ogataea/Candida clade</taxon>
    </lineage>
</organism>
<reference evidence="3" key="1">
    <citation type="submission" date="2016-04" db="EMBL/GenBank/DDBJ databases">
        <title>Comparative genomics of biotechnologically important yeasts.</title>
        <authorList>
            <consortium name="DOE Joint Genome Institute"/>
            <person name="Riley R."/>
            <person name="Haridas S."/>
            <person name="Wolfe K.H."/>
            <person name="Lopes M.R."/>
            <person name="Hittinger C.T."/>
            <person name="Goker M."/>
            <person name="Salamov A."/>
            <person name="Wisecaver J."/>
            <person name="Long T.M."/>
            <person name="Aerts A.L."/>
            <person name="Barry K."/>
            <person name="Choi C."/>
            <person name="Clum A."/>
            <person name="Coughlan A.Y."/>
            <person name="Deshpande S."/>
            <person name="Douglass A.P."/>
            <person name="Hanson S.J."/>
            <person name="Klenk H.-P."/>
            <person name="Labutti K."/>
            <person name="Lapidus A."/>
            <person name="Lindquist E."/>
            <person name="Lipzen A."/>
            <person name="Meier-Kolthoff J.P."/>
            <person name="Ohm R.A."/>
            <person name="Otillar R.P."/>
            <person name="Pangilinan J."/>
            <person name="Peng Y."/>
            <person name="Rokas A."/>
            <person name="Rosa C.A."/>
            <person name="Scheuner C."/>
            <person name="Sibirny A.A."/>
            <person name="Slot J.C."/>
            <person name="Stielow J.B."/>
            <person name="Sun H."/>
            <person name="Kurtzman C.P."/>
            <person name="Blackwell M."/>
            <person name="Grigoriev I.V."/>
            <person name="Jeffries T.W."/>
        </authorList>
    </citation>
    <scope>NUCLEOTIDE SEQUENCE [LARGE SCALE GENOMIC DNA]</scope>
    <source>
        <strain evidence="3">NRRL YB-2248</strain>
    </source>
</reference>
<evidence type="ECO:0000313" key="2">
    <source>
        <dbReference type="EMBL" id="ODV88283.1"/>
    </source>
</evidence>
<keyword evidence="3" id="KW-1185">Reference proteome</keyword>
<dbReference type="Gene3D" id="2.30.110.10">
    <property type="entry name" value="Electron Transport, Fmn-binding Protein, Chain A"/>
    <property type="match status" value="1"/>
</dbReference>
<dbReference type="OrthoDB" id="5394411at2759"/>
<dbReference type="GO" id="GO:0010181">
    <property type="term" value="F:FMN binding"/>
    <property type="evidence" value="ECO:0007669"/>
    <property type="project" value="InterPro"/>
</dbReference>
<dbReference type="InterPro" id="IPR024624">
    <property type="entry name" value="Pyridox_Oxase_Alr4036_FMN-bd"/>
</dbReference>
<dbReference type="AlphaFoldDB" id="A0A1E4T995"/>
<protein>
    <recommendedName>
        <fullName evidence="1">Pyridoxamine 5'-phosphate oxidase Alr4036 family FMN-binding domain-containing protein</fullName>
    </recommendedName>
</protein>
<dbReference type="PANTHER" id="PTHR28243">
    <property type="entry name" value="AGL049CP"/>
    <property type="match status" value="1"/>
</dbReference>
<dbReference type="Proteomes" id="UP000094801">
    <property type="component" value="Unassembled WGS sequence"/>
</dbReference>
<accession>A0A1E4T995</accession>
<evidence type="ECO:0000259" key="1">
    <source>
        <dbReference type="Pfam" id="PF12766"/>
    </source>
</evidence>
<name>A0A1E4T995_9ASCO</name>
<evidence type="ECO:0000313" key="3">
    <source>
        <dbReference type="Proteomes" id="UP000094801"/>
    </source>
</evidence>
<dbReference type="InterPro" id="IPR012349">
    <property type="entry name" value="Split_barrel_FMN-bd"/>
</dbReference>
<gene>
    <name evidence="2" type="ORF">CANARDRAFT_5576</name>
</gene>
<dbReference type="Pfam" id="PF12766">
    <property type="entry name" value="Pyridox_oxase_2"/>
    <property type="match status" value="1"/>
</dbReference>
<feature type="domain" description="Pyridoxamine 5'-phosphate oxidase Alr4036 family FMN-binding" evidence="1">
    <location>
        <begin position="7"/>
        <end position="102"/>
    </location>
</feature>
<sequence length="289" mass="33466">MGLQSLAPWNPLFTSSVATELETEPFVTFQFSNIDQNGLPHVRTCVFRGYLFNDRSTNVLLFTTDKRTNKFAEMMNNPNFEACFYFNKTKRQFRFNGVVKLLTNDLHPKTVIESRHREEIEYTNEQLNDTPINLLDTDFYSRCNGDSIEKPINYRLISPTQLKKKQDSMLCLQELLTNPLIPPTADEWVQEYERNWLNLSKALKRSYKKPQSGTLLTDEKIKLLDSINRGVDGISRNRDDVDPNFVVVCMFVKAADQLQLGSGGGNSDKRFLFKKSYDVEAWKEFEVCP</sequence>
<dbReference type="PANTHER" id="PTHR28243:SF1">
    <property type="entry name" value="PYRIDOXAMINE 5'-PHOSPHATE OXIDASE ALR4036 FAMILY FMN-BINDING DOMAIN-CONTAINING PROTEIN"/>
    <property type="match status" value="1"/>
</dbReference>
<dbReference type="STRING" id="983967.A0A1E4T995"/>
<dbReference type="SUPFAM" id="SSF50475">
    <property type="entry name" value="FMN-binding split barrel"/>
    <property type="match status" value="1"/>
</dbReference>
<proteinExistence type="predicted"/>